<keyword evidence="6" id="KW-1185">Reference proteome</keyword>
<evidence type="ECO:0000256" key="3">
    <source>
        <dbReference type="ARBA" id="ARBA00023163"/>
    </source>
</evidence>
<dbReference type="AlphaFoldDB" id="A0A6M6JJF2"/>
<evidence type="ECO:0000259" key="4">
    <source>
        <dbReference type="PROSITE" id="PS01124"/>
    </source>
</evidence>
<sequence length="268" mass="28611">MFWARPAPALRRWVGAYTGYRMNAGPPGVHQGVPSAHLTFLLCLDGQVEILANPDPARPPGRFTAMVAGLHDGPATIATGPAQTGMQLRLSWRGTRALLGVPAGELAGDTVDLAALLGARTGPLLDRLAEPGTWPERFARLDAALAGLAADAADDADAGVRPEVSYAWDRLVATGGTLRIADLADEVGWSRRHLADQLRRETGLAPKAAARVIRFERACDRLRFTDAPLSAVAADCGYVDQAHLSRDFRDLAGLTATQWRGELLTAHD</sequence>
<dbReference type="SMART" id="SM00342">
    <property type="entry name" value="HTH_ARAC"/>
    <property type="match status" value="1"/>
</dbReference>
<protein>
    <submittedName>
        <fullName evidence="5">Helix-turn-helix transcriptional regulator</fullName>
    </submittedName>
</protein>
<dbReference type="Gene3D" id="1.10.10.60">
    <property type="entry name" value="Homeodomain-like"/>
    <property type="match status" value="1"/>
</dbReference>
<dbReference type="InterPro" id="IPR009057">
    <property type="entry name" value="Homeodomain-like_sf"/>
</dbReference>
<evidence type="ECO:0000313" key="5">
    <source>
        <dbReference type="EMBL" id="QJY47315.1"/>
    </source>
</evidence>
<dbReference type="KEGG" id="pbro:HOP40_17115"/>
<dbReference type="RefSeq" id="WP_172159785.1">
    <property type="nucleotide sequence ID" value="NZ_CP053564.1"/>
</dbReference>
<keyword evidence="3" id="KW-0804">Transcription</keyword>
<dbReference type="Proteomes" id="UP000505377">
    <property type="component" value="Chromosome"/>
</dbReference>
<proteinExistence type="predicted"/>
<keyword evidence="1" id="KW-0805">Transcription regulation</keyword>
<reference evidence="5 6" key="1">
    <citation type="submission" date="2020-05" db="EMBL/GenBank/DDBJ databases">
        <authorList>
            <person name="Mo P."/>
        </authorList>
    </citation>
    <scope>NUCLEOTIDE SEQUENCE [LARGE SCALE GENOMIC DNA]</scope>
    <source>
        <strain evidence="5 6">Gen01</strain>
    </source>
</reference>
<name>A0A6M6JJF2_9PSEU</name>
<dbReference type="EMBL" id="CP053564">
    <property type="protein sequence ID" value="QJY47315.1"/>
    <property type="molecule type" value="Genomic_DNA"/>
</dbReference>
<evidence type="ECO:0000256" key="2">
    <source>
        <dbReference type="ARBA" id="ARBA00023125"/>
    </source>
</evidence>
<dbReference type="SUPFAM" id="SSF46689">
    <property type="entry name" value="Homeodomain-like"/>
    <property type="match status" value="1"/>
</dbReference>
<organism evidence="5 6">
    <name type="scientific">Pseudonocardia broussonetiae</name>
    <dbReference type="NCBI Taxonomy" id="2736640"/>
    <lineage>
        <taxon>Bacteria</taxon>
        <taxon>Bacillati</taxon>
        <taxon>Actinomycetota</taxon>
        <taxon>Actinomycetes</taxon>
        <taxon>Pseudonocardiales</taxon>
        <taxon>Pseudonocardiaceae</taxon>
        <taxon>Pseudonocardia</taxon>
    </lineage>
</organism>
<dbReference type="GO" id="GO:0003700">
    <property type="term" value="F:DNA-binding transcription factor activity"/>
    <property type="evidence" value="ECO:0007669"/>
    <property type="project" value="InterPro"/>
</dbReference>
<gene>
    <name evidence="5" type="ORF">HOP40_17115</name>
</gene>
<dbReference type="GO" id="GO:0043565">
    <property type="term" value="F:sequence-specific DNA binding"/>
    <property type="evidence" value="ECO:0007669"/>
    <property type="project" value="InterPro"/>
</dbReference>
<dbReference type="InterPro" id="IPR018060">
    <property type="entry name" value="HTH_AraC"/>
</dbReference>
<evidence type="ECO:0000313" key="6">
    <source>
        <dbReference type="Proteomes" id="UP000505377"/>
    </source>
</evidence>
<feature type="domain" description="HTH araC/xylS-type" evidence="4">
    <location>
        <begin position="161"/>
        <end position="262"/>
    </location>
</feature>
<dbReference type="PROSITE" id="PS01124">
    <property type="entry name" value="HTH_ARAC_FAMILY_2"/>
    <property type="match status" value="1"/>
</dbReference>
<dbReference type="Pfam" id="PF12833">
    <property type="entry name" value="HTH_18"/>
    <property type="match status" value="1"/>
</dbReference>
<keyword evidence="2" id="KW-0238">DNA-binding</keyword>
<dbReference type="InterPro" id="IPR050204">
    <property type="entry name" value="AraC_XylS_family_regulators"/>
</dbReference>
<accession>A0A6M6JJF2</accession>
<evidence type="ECO:0000256" key="1">
    <source>
        <dbReference type="ARBA" id="ARBA00023015"/>
    </source>
</evidence>
<dbReference type="PANTHER" id="PTHR46796">
    <property type="entry name" value="HTH-TYPE TRANSCRIPTIONAL ACTIVATOR RHAS-RELATED"/>
    <property type="match status" value="1"/>
</dbReference>
<dbReference type="PANTHER" id="PTHR46796:SF15">
    <property type="entry name" value="BLL1074 PROTEIN"/>
    <property type="match status" value="1"/>
</dbReference>